<dbReference type="InParanoid" id="A0A2K1JHH6"/>
<reference evidence="1 3" key="1">
    <citation type="journal article" date="2008" name="Science">
        <title>The Physcomitrella genome reveals evolutionary insights into the conquest of land by plants.</title>
        <authorList>
            <person name="Rensing S."/>
            <person name="Lang D."/>
            <person name="Zimmer A."/>
            <person name="Terry A."/>
            <person name="Salamov A."/>
            <person name="Shapiro H."/>
            <person name="Nishiyama T."/>
            <person name="Perroud P.-F."/>
            <person name="Lindquist E."/>
            <person name="Kamisugi Y."/>
            <person name="Tanahashi T."/>
            <person name="Sakakibara K."/>
            <person name="Fujita T."/>
            <person name="Oishi K."/>
            <person name="Shin-I T."/>
            <person name="Kuroki Y."/>
            <person name="Toyoda A."/>
            <person name="Suzuki Y."/>
            <person name="Hashimoto A."/>
            <person name="Yamaguchi K."/>
            <person name="Sugano A."/>
            <person name="Kohara Y."/>
            <person name="Fujiyama A."/>
            <person name="Anterola A."/>
            <person name="Aoki S."/>
            <person name="Ashton N."/>
            <person name="Barbazuk W.B."/>
            <person name="Barker E."/>
            <person name="Bennetzen J."/>
            <person name="Bezanilla M."/>
            <person name="Blankenship R."/>
            <person name="Cho S.H."/>
            <person name="Dutcher S."/>
            <person name="Estelle M."/>
            <person name="Fawcett J.A."/>
            <person name="Gundlach H."/>
            <person name="Hanada K."/>
            <person name="Heyl A."/>
            <person name="Hicks K.A."/>
            <person name="Hugh J."/>
            <person name="Lohr M."/>
            <person name="Mayer K."/>
            <person name="Melkozernov A."/>
            <person name="Murata T."/>
            <person name="Nelson D."/>
            <person name="Pils B."/>
            <person name="Prigge M."/>
            <person name="Reiss B."/>
            <person name="Renner T."/>
            <person name="Rombauts S."/>
            <person name="Rushton P."/>
            <person name="Sanderfoot A."/>
            <person name="Schween G."/>
            <person name="Shiu S.-H."/>
            <person name="Stueber K."/>
            <person name="Theodoulou F.L."/>
            <person name="Tu H."/>
            <person name="Van de Peer Y."/>
            <person name="Verrier P.J."/>
            <person name="Waters E."/>
            <person name="Wood A."/>
            <person name="Yang L."/>
            <person name="Cove D."/>
            <person name="Cuming A."/>
            <person name="Hasebe M."/>
            <person name="Lucas S."/>
            <person name="Mishler D.B."/>
            <person name="Reski R."/>
            <person name="Grigoriev I."/>
            <person name="Quatrano R.S."/>
            <person name="Boore J.L."/>
        </authorList>
    </citation>
    <scope>NUCLEOTIDE SEQUENCE [LARGE SCALE GENOMIC DNA]</scope>
    <source>
        <strain evidence="2 3">cv. Gransden 2004</strain>
    </source>
</reference>
<reference evidence="2" key="3">
    <citation type="submission" date="2020-12" db="UniProtKB">
        <authorList>
            <consortium name="EnsemblPlants"/>
        </authorList>
    </citation>
    <scope>IDENTIFICATION</scope>
</reference>
<dbReference type="Proteomes" id="UP000006727">
    <property type="component" value="Chromosome 14"/>
</dbReference>
<proteinExistence type="predicted"/>
<dbReference type="PaxDb" id="3218-PP1S36_285V6.1"/>
<dbReference type="Gramene" id="Pp3c14_11540V3.1">
    <property type="protein sequence ID" value="PAC:32961033.CDS.1"/>
    <property type="gene ID" value="Pp3c14_11540"/>
</dbReference>
<accession>A0A2K1JHH6</accession>
<organism evidence="1">
    <name type="scientific">Physcomitrium patens</name>
    <name type="common">Spreading-leaved earth moss</name>
    <name type="synonym">Physcomitrella patens</name>
    <dbReference type="NCBI Taxonomy" id="3218"/>
    <lineage>
        <taxon>Eukaryota</taxon>
        <taxon>Viridiplantae</taxon>
        <taxon>Streptophyta</taxon>
        <taxon>Embryophyta</taxon>
        <taxon>Bryophyta</taxon>
        <taxon>Bryophytina</taxon>
        <taxon>Bryopsida</taxon>
        <taxon>Funariidae</taxon>
        <taxon>Funariales</taxon>
        <taxon>Funariaceae</taxon>
        <taxon>Physcomitrium</taxon>
    </lineage>
</organism>
<evidence type="ECO:0000313" key="1">
    <source>
        <dbReference type="EMBL" id="PNR40969.1"/>
    </source>
</evidence>
<protein>
    <submittedName>
        <fullName evidence="1 2">Uncharacterized protein</fullName>
    </submittedName>
</protein>
<dbReference type="EnsemblPlants" id="Pp3c14_11540V3.2">
    <property type="protein sequence ID" value="PAC:32961034.CDS.1"/>
    <property type="gene ID" value="Pp3c14_11540"/>
</dbReference>
<dbReference type="AlphaFoldDB" id="A0A2K1JHH6"/>
<dbReference type="EMBL" id="ABEU02000014">
    <property type="protein sequence ID" value="PNR40969.1"/>
    <property type="molecule type" value="Genomic_DNA"/>
</dbReference>
<sequence length="52" mass="6233">MSFVDEWMGGGVGEIILVYNFLFWECLESSLYMQLQLWELQHLIWTLSFQSN</sequence>
<gene>
    <name evidence="1" type="ORF">PHYPA_018372</name>
</gene>
<reference evidence="1 3" key="2">
    <citation type="journal article" date="2018" name="Plant J.">
        <title>The Physcomitrella patens chromosome-scale assembly reveals moss genome structure and evolution.</title>
        <authorList>
            <person name="Lang D."/>
            <person name="Ullrich K.K."/>
            <person name="Murat F."/>
            <person name="Fuchs J."/>
            <person name="Jenkins J."/>
            <person name="Haas F.B."/>
            <person name="Piednoel M."/>
            <person name="Gundlach H."/>
            <person name="Van Bel M."/>
            <person name="Meyberg R."/>
            <person name="Vives C."/>
            <person name="Morata J."/>
            <person name="Symeonidi A."/>
            <person name="Hiss M."/>
            <person name="Muchero W."/>
            <person name="Kamisugi Y."/>
            <person name="Saleh O."/>
            <person name="Blanc G."/>
            <person name="Decker E.L."/>
            <person name="van Gessel N."/>
            <person name="Grimwood J."/>
            <person name="Hayes R.D."/>
            <person name="Graham S.W."/>
            <person name="Gunter L.E."/>
            <person name="McDaniel S.F."/>
            <person name="Hoernstein S.N.W."/>
            <person name="Larsson A."/>
            <person name="Li F.W."/>
            <person name="Perroud P.F."/>
            <person name="Phillips J."/>
            <person name="Ranjan P."/>
            <person name="Rokshar D.S."/>
            <person name="Rothfels C.J."/>
            <person name="Schneider L."/>
            <person name="Shu S."/>
            <person name="Stevenson D.W."/>
            <person name="Thummler F."/>
            <person name="Tillich M."/>
            <person name="Villarreal Aguilar J.C."/>
            <person name="Widiez T."/>
            <person name="Wong G.K."/>
            <person name="Wymore A."/>
            <person name="Zhang Y."/>
            <person name="Zimmer A.D."/>
            <person name="Quatrano R.S."/>
            <person name="Mayer K.F.X."/>
            <person name="Goodstein D."/>
            <person name="Casacuberta J.M."/>
            <person name="Vandepoele K."/>
            <person name="Reski R."/>
            <person name="Cuming A.C."/>
            <person name="Tuskan G.A."/>
            <person name="Maumus F."/>
            <person name="Salse J."/>
            <person name="Schmutz J."/>
            <person name="Rensing S.A."/>
        </authorList>
    </citation>
    <scope>NUCLEOTIDE SEQUENCE [LARGE SCALE GENOMIC DNA]</scope>
    <source>
        <strain evidence="2 3">cv. Gransden 2004</strain>
    </source>
</reference>
<dbReference type="Gramene" id="Pp3c14_11540V3.2">
    <property type="protein sequence ID" value="PAC:32961034.CDS.1"/>
    <property type="gene ID" value="Pp3c14_11540"/>
</dbReference>
<dbReference type="EnsemblPlants" id="Pp3c14_11540V3.1">
    <property type="protein sequence ID" value="PAC:32961033.CDS.1"/>
    <property type="gene ID" value="Pp3c14_11540"/>
</dbReference>
<name>A0A2K1JHH6_PHYPA</name>
<keyword evidence="3" id="KW-1185">Reference proteome</keyword>
<evidence type="ECO:0000313" key="2">
    <source>
        <dbReference type="EnsemblPlants" id="PAC:32961033.CDS.1"/>
    </source>
</evidence>
<evidence type="ECO:0000313" key="3">
    <source>
        <dbReference type="Proteomes" id="UP000006727"/>
    </source>
</evidence>